<reference evidence="2" key="1">
    <citation type="submission" date="2021-03" db="EMBL/GenBank/DDBJ databases">
        <title>Roseibium sp. CAU 1637 isolated from Incheon.</title>
        <authorList>
            <person name="Kim W."/>
        </authorList>
    </citation>
    <scope>NUCLEOTIDE SEQUENCE</scope>
    <source>
        <strain evidence="2">CAU 1637</strain>
    </source>
</reference>
<dbReference type="InterPro" id="IPR010634">
    <property type="entry name" value="DUF1223"/>
</dbReference>
<organism evidence="2 3">
    <name type="scientific">Roseibium limicola</name>
    <dbReference type="NCBI Taxonomy" id="2816037"/>
    <lineage>
        <taxon>Bacteria</taxon>
        <taxon>Pseudomonadati</taxon>
        <taxon>Pseudomonadota</taxon>
        <taxon>Alphaproteobacteria</taxon>
        <taxon>Hyphomicrobiales</taxon>
        <taxon>Stappiaceae</taxon>
        <taxon>Roseibium</taxon>
    </lineage>
</organism>
<dbReference type="AlphaFoldDB" id="A0A939EQI4"/>
<evidence type="ECO:0000313" key="3">
    <source>
        <dbReference type="Proteomes" id="UP000664779"/>
    </source>
</evidence>
<evidence type="ECO:0000313" key="2">
    <source>
        <dbReference type="EMBL" id="MBO0346737.1"/>
    </source>
</evidence>
<feature type="signal peptide" evidence="1">
    <location>
        <begin position="1"/>
        <end position="25"/>
    </location>
</feature>
<protein>
    <submittedName>
        <fullName evidence="2">DUF1223 domain-containing protein</fullName>
    </submittedName>
</protein>
<feature type="chain" id="PRO_5037048081" evidence="1">
    <location>
        <begin position="26"/>
        <end position="246"/>
    </location>
</feature>
<evidence type="ECO:0000256" key="1">
    <source>
        <dbReference type="SAM" id="SignalP"/>
    </source>
</evidence>
<dbReference type="InterPro" id="IPR036249">
    <property type="entry name" value="Thioredoxin-like_sf"/>
</dbReference>
<accession>A0A939EQI4</accession>
<comment type="caution">
    <text evidence="2">The sequence shown here is derived from an EMBL/GenBank/DDBJ whole genome shotgun (WGS) entry which is preliminary data.</text>
</comment>
<dbReference type="EMBL" id="JAFLNF010000007">
    <property type="protein sequence ID" value="MBO0346737.1"/>
    <property type="molecule type" value="Genomic_DNA"/>
</dbReference>
<keyword evidence="1" id="KW-0732">Signal</keyword>
<keyword evidence="3" id="KW-1185">Reference proteome</keyword>
<dbReference type="PANTHER" id="PTHR36057:SF1">
    <property type="entry name" value="LIPOPROTEIN LIPID ATTACHMENT SITE-LIKE PROTEIN, PUTATIVE (DUF1223)-RELATED"/>
    <property type="match status" value="1"/>
</dbReference>
<dbReference type="SUPFAM" id="SSF52833">
    <property type="entry name" value="Thioredoxin-like"/>
    <property type="match status" value="1"/>
</dbReference>
<name>A0A939EQI4_9HYPH</name>
<sequence length="246" mass="27071">MRRHMKRAIRLLGVCAALIATPVHAQPKAVIELFTSQGCSSCPPADELLEQLSAQDGILALSLPVDYWDYLGWKDTLASRANSNRQHAYAEFRGDRAVYTPQMVINGGEHVIGSKPTDVKAALERADPLTTHVALSLNDMAVEARIKGTLPKNVKMATVFFGMLEPRREVPINRGENAGETVTYVNVAHHLQPIGMWSGGDEIFRMPMSEIKLTGMHTCVVLVQIETETGPSRILGAQTINWTDNK</sequence>
<dbReference type="PANTHER" id="PTHR36057">
    <property type="match status" value="1"/>
</dbReference>
<proteinExistence type="predicted"/>
<dbReference type="Pfam" id="PF06764">
    <property type="entry name" value="DUF1223"/>
    <property type="match status" value="1"/>
</dbReference>
<gene>
    <name evidence="2" type="ORF">J0X15_16030</name>
</gene>
<dbReference type="Gene3D" id="3.40.30.10">
    <property type="entry name" value="Glutaredoxin"/>
    <property type="match status" value="1"/>
</dbReference>
<dbReference type="Proteomes" id="UP000664779">
    <property type="component" value="Unassembled WGS sequence"/>
</dbReference>